<dbReference type="InterPro" id="IPR027417">
    <property type="entry name" value="P-loop_NTPase"/>
</dbReference>
<evidence type="ECO:0000256" key="1">
    <source>
        <dbReference type="ARBA" id="ARBA00004202"/>
    </source>
</evidence>
<sequence length="268" mass="29122">MPTHLLEIKDLHTYFFSKDGVNKAVNGVSLALEEDSILGVVGESGSGKTVTALSVLQLVPFPGEIVKGSITYNGRELLGMTSEEIRHIRGKEISLIFQDAGAALNPVIPIGKQVEEIVLEHTDLGGRRARALAIELLGQMGIPDAKNMLNRYPFQLSGGMAQRVLLAIGVALKPKVLIADEPTSNLDVTLQAEILHRLSLLRKENHSAIMLITHDLGVVAQMTQTVAVMYGGTIVEYTDTSRYLQSPFTPTLGRCSRRYPAWTPGSSH</sequence>
<reference evidence="8" key="1">
    <citation type="submission" date="2023-03" db="EMBL/GenBank/DDBJ databases">
        <authorList>
            <person name="Steffen K."/>
            <person name="Cardenas P."/>
        </authorList>
    </citation>
    <scope>NUCLEOTIDE SEQUENCE</scope>
</reference>
<dbReference type="AlphaFoldDB" id="A0AA35SS64"/>
<evidence type="ECO:0000256" key="4">
    <source>
        <dbReference type="ARBA" id="ARBA00022741"/>
    </source>
</evidence>
<dbReference type="PROSITE" id="PS50893">
    <property type="entry name" value="ABC_TRANSPORTER_2"/>
    <property type="match status" value="1"/>
</dbReference>
<dbReference type="SUPFAM" id="SSF52540">
    <property type="entry name" value="P-loop containing nucleoside triphosphate hydrolases"/>
    <property type="match status" value="1"/>
</dbReference>
<dbReference type="InterPro" id="IPR003439">
    <property type="entry name" value="ABC_transporter-like_ATP-bd"/>
</dbReference>
<organism evidence="8 9">
    <name type="scientific">Geodia barretti</name>
    <name type="common">Barrett's horny sponge</name>
    <dbReference type="NCBI Taxonomy" id="519541"/>
    <lineage>
        <taxon>Eukaryota</taxon>
        <taxon>Metazoa</taxon>
        <taxon>Porifera</taxon>
        <taxon>Demospongiae</taxon>
        <taxon>Heteroscleromorpha</taxon>
        <taxon>Tetractinellida</taxon>
        <taxon>Astrophorina</taxon>
        <taxon>Geodiidae</taxon>
        <taxon>Geodia</taxon>
    </lineage>
</organism>
<dbReference type="Pfam" id="PF00005">
    <property type="entry name" value="ABC_tran"/>
    <property type="match status" value="1"/>
</dbReference>
<keyword evidence="4" id="KW-0547">Nucleotide-binding</keyword>
<proteinExistence type="predicted"/>
<name>A0AA35SS64_GEOBA</name>
<keyword evidence="3" id="KW-1003">Cell membrane</keyword>
<keyword evidence="6" id="KW-0472">Membrane</keyword>
<dbReference type="CDD" id="cd03257">
    <property type="entry name" value="ABC_NikE_OppD_transporters"/>
    <property type="match status" value="1"/>
</dbReference>
<protein>
    <submittedName>
        <fullName evidence="8">Oligopeptide transport ATP-binding protein OppD</fullName>
    </submittedName>
</protein>
<dbReference type="SMART" id="SM00382">
    <property type="entry name" value="AAA"/>
    <property type="match status" value="1"/>
</dbReference>
<dbReference type="PANTHER" id="PTHR43297">
    <property type="entry name" value="OLIGOPEPTIDE TRANSPORT ATP-BINDING PROTEIN APPD"/>
    <property type="match status" value="1"/>
</dbReference>
<evidence type="ECO:0000259" key="7">
    <source>
        <dbReference type="PROSITE" id="PS50893"/>
    </source>
</evidence>
<dbReference type="InterPro" id="IPR017871">
    <property type="entry name" value="ABC_transporter-like_CS"/>
</dbReference>
<dbReference type="GO" id="GO:0005886">
    <property type="term" value="C:plasma membrane"/>
    <property type="evidence" value="ECO:0007669"/>
    <property type="project" value="UniProtKB-SubCell"/>
</dbReference>
<comment type="caution">
    <text evidence="8">The sequence shown here is derived from an EMBL/GenBank/DDBJ whole genome shotgun (WGS) entry which is preliminary data.</text>
</comment>
<evidence type="ECO:0000256" key="5">
    <source>
        <dbReference type="ARBA" id="ARBA00022840"/>
    </source>
</evidence>
<dbReference type="PANTHER" id="PTHR43297:SF2">
    <property type="entry name" value="DIPEPTIDE TRANSPORT ATP-BINDING PROTEIN DPPD"/>
    <property type="match status" value="1"/>
</dbReference>
<evidence type="ECO:0000256" key="6">
    <source>
        <dbReference type="ARBA" id="ARBA00023136"/>
    </source>
</evidence>
<evidence type="ECO:0000256" key="3">
    <source>
        <dbReference type="ARBA" id="ARBA00022475"/>
    </source>
</evidence>
<keyword evidence="2" id="KW-0813">Transport</keyword>
<evidence type="ECO:0000313" key="9">
    <source>
        <dbReference type="Proteomes" id="UP001174909"/>
    </source>
</evidence>
<keyword evidence="9" id="KW-1185">Reference proteome</keyword>
<accession>A0AA35SS64</accession>
<dbReference type="GO" id="GO:0016887">
    <property type="term" value="F:ATP hydrolysis activity"/>
    <property type="evidence" value="ECO:0007669"/>
    <property type="project" value="InterPro"/>
</dbReference>
<gene>
    <name evidence="8" type="ORF">GBAR_LOCUS19146</name>
</gene>
<dbReference type="GO" id="GO:0005524">
    <property type="term" value="F:ATP binding"/>
    <property type="evidence" value="ECO:0007669"/>
    <property type="project" value="UniProtKB-KW"/>
</dbReference>
<dbReference type="Proteomes" id="UP001174909">
    <property type="component" value="Unassembled WGS sequence"/>
</dbReference>
<dbReference type="InterPro" id="IPR003593">
    <property type="entry name" value="AAA+_ATPase"/>
</dbReference>
<evidence type="ECO:0000256" key="2">
    <source>
        <dbReference type="ARBA" id="ARBA00022448"/>
    </source>
</evidence>
<evidence type="ECO:0000313" key="8">
    <source>
        <dbReference type="EMBL" id="CAI8033961.1"/>
    </source>
</evidence>
<dbReference type="Gene3D" id="3.40.50.300">
    <property type="entry name" value="P-loop containing nucleotide triphosphate hydrolases"/>
    <property type="match status" value="1"/>
</dbReference>
<feature type="domain" description="ABC transporter" evidence="7">
    <location>
        <begin position="6"/>
        <end position="256"/>
    </location>
</feature>
<comment type="subcellular location">
    <subcellularLocation>
        <location evidence="1">Cell membrane</location>
        <topology evidence="1">Peripheral membrane protein</topology>
    </subcellularLocation>
</comment>
<dbReference type="InterPro" id="IPR050388">
    <property type="entry name" value="ABC_Ni/Peptide_Import"/>
</dbReference>
<dbReference type="PROSITE" id="PS00211">
    <property type="entry name" value="ABC_TRANSPORTER_1"/>
    <property type="match status" value="1"/>
</dbReference>
<keyword evidence="5 8" id="KW-0067">ATP-binding</keyword>
<dbReference type="EMBL" id="CASHTH010002708">
    <property type="protein sequence ID" value="CAI8033961.1"/>
    <property type="molecule type" value="Genomic_DNA"/>
</dbReference>